<comment type="caution">
    <text evidence="1">The sequence shown here is derived from an EMBL/GenBank/DDBJ whole genome shotgun (WGS) entry which is preliminary data.</text>
</comment>
<keyword evidence="2" id="KW-1185">Reference proteome</keyword>
<organism evidence="1 2">
    <name type="scientific">Candidatus Jidaibacter acanthamoebae</name>
    <dbReference type="NCBI Taxonomy" id="86105"/>
    <lineage>
        <taxon>Bacteria</taxon>
        <taxon>Pseudomonadati</taxon>
        <taxon>Pseudomonadota</taxon>
        <taxon>Alphaproteobacteria</taxon>
        <taxon>Rickettsiales</taxon>
        <taxon>Candidatus Midichloriaceae</taxon>
        <taxon>Candidatus Jidaibacter</taxon>
    </lineage>
</organism>
<dbReference type="EMBL" id="JSWE01000124">
    <property type="protein sequence ID" value="KIE05046.1"/>
    <property type="molecule type" value="Genomic_DNA"/>
</dbReference>
<proteinExistence type="predicted"/>
<reference evidence="1 2" key="1">
    <citation type="submission" date="2014-11" db="EMBL/GenBank/DDBJ databases">
        <title>A Rickettsiales Symbiont of Amoebae With Ancient Features.</title>
        <authorList>
            <person name="Schulz F."/>
            <person name="Martijn J."/>
            <person name="Wascher F."/>
            <person name="Kostanjsek R."/>
            <person name="Ettema T.J."/>
            <person name="Horn M."/>
        </authorList>
    </citation>
    <scope>NUCLEOTIDE SEQUENCE [LARGE SCALE GENOMIC DNA]</scope>
    <source>
        <strain evidence="1 2">UWC36</strain>
    </source>
</reference>
<dbReference type="Proteomes" id="UP000031258">
    <property type="component" value="Unassembled WGS sequence"/>
</dbReference>
<dbReference type="RefSeq" id="WP_039457133.1">
    <property type="nucleotide sequence ID" value="NZ_JSWE01000124.1"/>
</dbReference>
<evidence type="ECO:0000313" key="1">
    <source>
        <dbReference type="EMBL" id="KIE05046.1"/>
    </source>
</evidence>
<protein>
    <submittedName>
        <fullName evidence="1">Uncharacterized protein</fullName>
    </submittedName>
</protein>
<dbReference type="STRING" id="86105.NF27_EY01420"/>
<dbReference type="OrthoDB" id="9824594at2"/>
<sequence>MTLVSYEQFKEQAPNFYGAIKALSKNNITEYANHKVKLKNPCNEKTTPEGELVEKYINNIDEFLFKLAVKIAGDENVIYEFDLQSQALKFYDNANNEILNKETKIINENLKKFGIIEMGIDLDQYRNAEFAYAGKPSFQKEYAVLLEKFCTNDNTTIEEINSEFTSLFTEL</sequence>
<accession>A0A0C1MYP6</accession>
<dbReference type="AlphaFoldDB" id="A0A0C1MYP6"/>
<name>A0A0C1MYP6_9RICK</name>
<evidence type="ECO:0000313" key="2">
    <source>
        <dbReference type="Proteomes" id="UP000031258"/>
    </source>
</evidence>
<gene>
    <name evidence="1" type="ORF">NF27_EY01420</name>
</gene>